<evidence type="ECO:0000256" key="1">
    <source>
        <dbReference type="ARBA" id="ARBA00004651"/>
    </source>
</evidence>
<evidence type="ECO:0000256" key="5">
    <source>
        <dbReference type="ARBA" id="ARBA00022989"/>
    </source>
</evidence>
<evidence type="ECO:0000256" key="2">
    <source>
        <dbReference type="ARBA" id="ARBA00022448"/>
    </source>
</evidence>
<evidence type="ECO:0000256" key="6">
    <source>
        <dbReference type="ARBA" id="ARBA00023065"/>
    </source>
</evidence>
<evidence type="ECO:0000256" key="4">
    <source>
        <dbReference type="ARBA" id="ARBA00022692"/>
    </source>
</evidence>
<dbReference type="GO" id="GO:0005254">
    <property type="term" value="F:chloride channel activity"/>
    <property type="evidence" value="ECO:0007669"/>
    <property type="project" value="InterPro"/>
</dbReference>
<feature type="transmembrane region" description="Helical" evidence="8">
    <location>
        <begin position="233"/>
        <end position="252"/>
    </location>
</feature>
<evidence type="ECO:0000256" key="7">
    <source>
        <dbReference type="ARBA" id="ARBA00023136"/>
    </source>
</evidence>
<dbReference type="Pfam" id="PF25539">
    <property type="entry name" value="Bestrophin_2"/>
    <property type="match status" value="1"/>
</dbReference>
<reference evidence="9" key="1">
    <citation type="submission" date="2021-01" db="EMBL/GenBank/DDBJ databases">
        <authorList>
            <person name="Corre E."/>
            <person name="Pelletier E."/>
            <person name="Niang G."/>
            <person name="Scheremetjew M."/>
            <person name="Finn R."/>
            <person name="Kale V."/>
            <person name="Holt S."/>
            <person name="Cochrane G."/>
            <person name="Meng A."/>
            <person name="Brown T."/>
            <person name="Cohen L."/>
        </authorList>
    </citation>
    <scope>NUCLEOTIDE SEQUENCE</scope>
    <source>
        <strain evidence="9">UTEX LB 985</strain>
    </source>
</reference>
<evidence type="ECO:0000256" key="3">
    <source>
        <dbReference type="ARBA" id="ARBA00022475"/>
    </source>
</evidence>
<sequence length="332" mass="37215">MTISYDASDFNELTVLFRWSGTIMPAVLCRPVMWLLLSAHVGFLYLHIYQQEVVMPHLPWKLTAVPTALLTFFLVFYSGNCYTRYYTFYSKCTGMSGCVMCWVGLLRVHFPKASPEKLWNLCRHILASVYVLYFQLAGGASDGGKQVTDSEWQVLLQTGLLSPDEKRKLAEYRGFKPFLLQVWAMRAMADHLSEDSQKGPNASLAPFQAQAMALRANCADIVNTMTQPIPFPYYHTLTLMLSLNLLLIAYSMIEFETVMTIPCFFIIVLVCLGLKETAVALADPFGGDDVDFETEVYMANMLANSKALISPSAEYIPQTLPLATGPKSPSKK</sequence>
<dbReference type="EMBL" id="HBGU01026466">
    <property type="protein sequence ID" value="CAD9446047.1"/>
    <property type="molecule type" value="Transcribed_RNA"/>
</dbReference>
<dbReference type="GO" id="GO:0005886">
    <property type="term" value="C:plasma membrane"/>
    <property type="evidence" value="ECO:0007669"/>
    <property type="project" value="UniProtKB-SubCell"/>
</dbReference>
<keyword evidence="3" id="KW-1003">Cell membrane</keyword>
<dbReference type="InterPro" id="IPR044669">
    <property type="entry name" value="YneE/VCCN1/2-like"/>
</dbReference>
<organism evidence="9">
    <name type="scientific">Haptolina brevifila</name>
    <dbReference type="NCBI Taxonomy" id="156173"/>
    <lineage>
        <taxon>Eukaryota</taxon>
        <taxon>Haptista</taxon>
        <taxon>Haptophyta</taxon>
        <taxon>Prymnesiophyceae</taxon>
        <taxon>Prymnesiales</taxon>
        <taxon>Prymnesiaceae</taxon>
        <taxon>Haptolina</taxon>
    </lineage>
</organism>
<feature type="transmembrane region" description="Helical" evidence="8">
    <location>
        <begin position="23"/>
        <end position="46"/>
    </location>
</feature>
<proteinExistence type="predicted"/>
<gene>
    <name evidence="9" type="ORF">CBRE1094_LOCUS14374</name>
</gene>
<accession>A0A7S2GE06</accession>
<keyword evidence="7 8" id="KW-0472">Membrane</keyword>
<feature type="transmembrane region" description="Helical" evidence="8">
    <location>
        <begin position="58"/>
        <end position="76"/>
    </location>
</feature>
<dbReference type="PANTHER" id="PTHR33281:SF19">
    <property type="entry name" value="VOLTAGE-DEPENDENT ANION CHANNEL-FORMING PROTEIN YNEE"/>
    <property type="match status" value="1"/>
</dbReference>
<keyword evidence="2" id="KW-0813">Transport</keyword>
<dbReference type="AlphaFoldDB" id="A0A7S2GE06"/>
<evidence type="ECO:0000256" key="8">
    <source>
        <dbReference type="SAM" id="Phobius"/>
    </source>
</evidence>
<dbReference type="PANTHER" id="PTHR33281">
    <property type="entry name" value="UPF0187 PROTEIN YNEE"/>
    <property type="match status" value="1"/>
</dbReference>
<feature type="transmembrane region" description="Helical" evidence="8">
    <location>
        <begin position="258"/>
        <end position="274"/>
    </location>
</feature>
<name>A0A7S2GE06_9EUKA</name>
<protein>
    <recommendedName>
        <fullName evidence="10">Bestrophin homolog</fullName>
    </recommendedName>
</protein>
<keyword evidence="4 8" id="KW-0812">Transmembrane</keyword>
<evidence type="ECO:0000313" key="9">
    <source>
        <dbReference type="EMBL" id="CAD9446047.1"/>
    </source>
</evidence>
<evidence type="ECO:0008006" key="10">
    <source>
        <dbReference type="Google" id="ProtNLM"/>
    </source>
</evidence>
<keyword evidence="6" id="KW-0406">Ion transport</keyword>
<comment type="subcellular location">
    <subcellularLocation>
        <location evidence="1">Cell membrane</location>
        <topology evidence="1">Multi-pass membrane protein</topology>
    </subcellularLocation>
</comment>
<keyword evidence="5 8" id="KW-1133">Transmembrane helix</keyword>